<dbReference type="Proteomes" id="UP000488521">
    <property type="component" value="Unassembled WGS sequence"/>
</dbReference>
<dbReference type="GeneID" id="60924004"/>
<feature type="domain" description="BACON" evidence="1">
    <location>
        <begin position="260"/>
        <end position="321"/>
    </location>
</feature>
<accession>C6IJM0</accession>
<feature type="domain" description="BACON" evidence="1">
    <location>
        <begin position="69"/>
        <end position="130"/>
    </location>
</feature>
<dbReference type="EMBL" id="JAGZEE010000022">
    <property type="protein sequence ID" value="MBS5411983.1"/>
    <property type="molecule type" value="Genomic_DNA"/>
</dbReference>
<reference evidence="11 12" key="2">
    <citation type="journal article" date="2019" name="Nat. Med.">
        <title>A library of human gut bacterial isolates paired with longitudinal multiomics data enables mechanistic microbiome research.</title>
        <authorList>
            <person name="Poyet M."/>
            <person name="Groussin M."/>
            <person name="Gibbons S.M."/>
            <person name="Avila-Pacheco J."/>
            <person name="Jiang X."/>
            <person name="Kearney S.M."/>
            <person name="Perrotta A.R."/>
            <person name="Berdy B."/>
            <person name="Zhao S."/>
            <person name="Lieberman T.D."/>
            <person name="Swanson P.K."/>
            <person name="Smith M."/>
            <person name="Roesemann S."/>
            <person name="Alexander J.E."/>
            <person name="Rich S.A."/>
            <person name="Livny J."/>
            <person name="Vlamakis H."/>
            <person name="Clish C."/>
            <person name="Bullock K."/>
            <person name="Deik A."/>
            <person name="Scott J."/>
            <person name="Pierce K.A."/>
            <person name="Xavier R.J."/>
            <person name="Alm E.J."/>
        </authorList>
    </citation>
    <scope>NUCLEOTIDE SEQUENCE [LARGE SCALE GENOMIC DNA]</scope>
    <source>
        <strain evidence="3 13">BIOML-A156</strain>
        <strain evidence="4 11">BIOML-A162</strain>
        <strain evidence="2 12">BIOML-A165</strain>
    </source>
</reference>
<evidence type="ECO:0000313" key="12">
    <source>
        <dbReference type="Proteomes" id="UP000460317"/>
    </source>
</evidence>
<evidence type="ECO:0000259" key="1">
    <source>
        <dbReference type="Pfam" id="PF13004"/>
    </source>
</evidence>
<dbReference type="EMBL" id="WCRS01000001">
    <property type="protein sequence ID" value="KAB4479143.1"/>
    <property type="molecule type" value="Genomic_DNA"/>
</dbReference>
<dbReference type="Proteomes" id="UP001156218">
    <property type="component" value="Chromosome"/>
</dbReference>
<accession>A0A173TEI7</accession>
<evidence type="ECO:0000313" key="10">
    <source>
        <dbReference type="Proteomes" id="UP000284785"/>
    </source>
</evidence>
<proteinExistence type="predicted"/>
<dbReference type="Proteomes" id="UP000436858">
    <property type="component" value="Unassembled WGS sequence"/>
</dbReference>
<evidence type="ECO:0000313" key="9">
    <source>
        <dbReference type="EMBL" id="UYU69479.1"/>
    </source>
</evidence>
<dbReference type="PROSITE" id="PS51257">
    <property type="entry name" value="PROKAR_LIPOPROTEIN"/>
    <property type="match status" value="1"/>
</dbReference>
<evidence type="ECO:0000313" key="3">
    <source>
        <dbReference type="EMBL" id="KAB4479143.1"/>
    </source>
</evidence>
<dbReference type="EMBL" id="JAQNVG010000006">
    <property type="protein sequence ID" value="MDC2235096.1"/>
    <property type="molecule type" value="Genomic_DNA"/>
</dbReference>
<evidence type="ECO:0000313" key="2">
    <source>
        <dbReference type="EMBL" id="KAB4455464.1"/>
    </source>
</evidence>
<evidence type="ECO:0000313" key="6">
    <source>
        <dbReference type="EMBL" id="MDC2235096.1"/>
    </source>
</evidence>
<dbReference type="EMBL" id="CP083681">
    <property type="protein sequence ID" value="UYU69479.1"/>
    <property type="molecule type" value="Genomic_DNA"/>
</dbReference>
<evidence type="ECO:0000313" key="5">
    <source>
        <dbReference type="EMBL" id="MBS5411983.1"/>
    </source>
</evidence>
<evidence type="ECO:0000313" key="7">
    <source>
        <dbReference type="EMBL" id="RHD88102.1"/>
    </source>
</evidence>
<dbReference type="EMBL" id="QSJP01000009">
    <property type="protein sequence ID" value="RHD88102.1"/>
    <property type="molecule type" value="Genomic_DNA"/>
</dbReference>
<dbReference type="Proteomes" id="UP000284785">
    <property type="component" value="Unassembled WGS sequence"/>
</dbReference>
<reference evidence="7 10" key="1">
    <citation type="submission" date="2018-08" db="EMBL/GenBank/DDBJ databases">
        <title>A genome reference for cultivated species of the human gut microbiota.</title>
        <authorList>
            <person name="Zou Y."/>
            <person name="Xue W."/>
            <person name="Luo G."/>
        </authorList>
    </citation>
    <scope>NUCLEOTIDE SEQUENCE [LARGE SCALE GENOMIC DNA]</scope>
    <source>
        <strain evidence="7 10">AM30-26</strain>
    </source>
</reference>
<evidence type="ECO:0000313" key="8">
    <source>
        <dbReference type="EMBL" id="UYU68635.1"/>
    </source>
</evidence>
<dbReference type="InterPro" id="IPR013783">
    <property type="entry name" value="Ig-like_fold"/>
</dbReference>
<reference evidence="6" key="5">
    <citation type="submission" date="2022-10" db="EMBL/GenBank/DDBJ databases">
        <title>Human gut microbiome strain richness.</title>
        <authorList>
            <person name="Chen-Liaw A."/>
        </authorList>
    </citation>
    <scope>NUCLEOTIDE SEQUENCE</scope>
    <source>
        <strain evidence="6">1001283st1_A3_1001283B150304_161114</strain>
    </source>
</reference>
<dbReference type="Proteomes" id="UP001217776">
    <property type="component" value="Unassembled WGS sequence"/>
</dbReference>
<dbReference type="EMBL" id="WCRY01000010">
    <property type="protein sequence ID" value="KAB4482152.1"/>
    <property type="molecule type" value="Genomic_DNA"/>
</dbReference>
<dbReference type="EMBL" id="CP083680">
    <property type="protein sequence ID" value="UYU68635.1"/>
    <property type="molecule type" value="Genomic_DNA"/>
</dbReference>
<reference evidence="5" key="3">
    <citation type="submission" date="2021-02" db="EMBL/GenBank/DDBJ databases">
        <title>Infant gut strain persistence is associated with maternal origin, phylogeny, and functional potential including surface adhesion and iron acquisition.</title>
        <authorList>
            <person name="Lou Y.C."/>
        </authorList>
    </citation>
    <scope>NUCLEOTIDE SEQUENCE</scope>
    <source>
        <strain evidence="5">L3_082_243G1_dasL3_082_243G1_maxbin2.maxbin.015s ta_sub</strain>
    </source>
</reference>
<dbReference type="Proteomes" id="UP000460317">
    <property type="component" value="Unassembled WGS sequence"/>
</dbReference>
<dbReference type="InterPro" id="IPR024361">
    <property type="entry name" value="BACON"/>
</dbReference>
<dbReference type="Proteomes" id="UP000782901">
    <property type="component" value="Unassembled WGS sequence"/>
</dbReference>
<reference evidence="8 14" key="4">
    <citation type="submission" date="2021-06" db="EMBL/GenBank/DDBJ databases">
        <title>Interrogation of the integrated mobile genetic elements in gut-associated Bacteroides with a consensus prediction approach.</title>
        <authorList>
            <person name="Campbell D.E."/>
            <person name="Leigh J.R."/>
            <person name="Kim T."/>
            <person name="England W."/>
            <person name="Whitaker R.J."/>
            <person name="Degnan P.H."/>
        </authorList>
    </citation>
    <scope>NUCLEOTIDE SEQUENCE</scope>
    <source>
        <strain evidence="9">VPI-BTDOT2</strain>
        <strain evidence="8 14">WAL8669</strain>
    </source>
</reference>
<gene>
    <name evidence="7" type="ORF">DW780_11755</name>
    <name evidence="3" type="ORF">GAN59_01030</name>
    <name evidence="4" type="ORF">GAN91_11795</name>
    <name evidence="2" type="ORF">GAN93_00265</name>
    <name evidence="5" type="ORF">KHY35_14935</name>
    <name evidence="9" type="ORF">KQP59_14345</name>
    <name evidence="8" type="ORF">KQP68_10325</name>
    <name evidence="6" type="ORF">PO127_04955</name>
</gene>
<evidence type="ECO:0000313" key="14">
    <source>
        <dbReference type="Proteomes" id="UP001156218"/>
    </source>
</evidence>
<name>A0A173TEI7_BACT4</name>
<dbReference type="Gene3D" id="2.60.40.10">
    <property type="entry name" value="Immunoglobulins"/>
    <property type="match status" value="3"/>
</dbReference>
<feature type="domain" description="BACON" evidence="1">
    <location>
        <begin position="163"/>
        <end position="220"/>
    </location>
</feature>
<dbReference type="Proteomes" id="UP001156216">
    <property type="component" value="Chromosome"/>
</dbReference>
<dbReference type="Pfam" id="PF13004">
    <property type="entry name" value="BACON"/>
    <property type="match status" value="3"/>
</dbReference>
<dbReference type="CDD" id="cd14948">
    <property type="entry name" value="BACON"/>
    <property type="match status" value="3"/>
</dbReference>
<evidence type="ECO:0000313" key="13">
    <source>
        <dbReference type="Proteomes" id="UP000488521"/>
    </source>
</evidence>
<dbReference type="AlphaFoldDB" id="A0A173TEI7"/>
<evidence type="ECO:0000313" key="4">
    <source>
        <dbReference type="EMBL" id="KAB4482152.1"/>
    </source>
</evidence>
<dbReference type="EMBL" id="WCSB01000001">
    <property type="protein sequence ID" value="KAB4455464.1"/>
    <property type="molecule type" value="Genomic_DNA"/>
</dbReference>
<sequence>MKSDKLHKIAFLGLFTLLAAVPVLQSCDDDEKQKAVDLRYRVEDSYLLPADGTTDELSVTFQVKSTDPWEIFGENKGDWYAISPATGDNPEKTYDVTIKCEENTSLDDRTEVINIKSDYWTGKKFTLTQKGTAYLEYEGVDMIEKNGNVPEVFSVLSNQKWTAKVTDGEEWLSISQGASGMENGTVELKATPNTGAMRYGVVTLYDRNGDKQQEVNITQDGVQIEPAQPENGKWYEVEAVGGKLTIHVVANSRWGVTKEIPSDETWYEFEQTEFNGSADLVINVAEYSTSSSVRNGTIILSSLSDEEGIEPVTTTIRIKQASSESSRTTVNEENREVSGDYYFGSQLMPGRYNIYIGPFNGNMNMFFMINATPWTEFRWHVAGGKSDLSTTPWSQKVFSGAAGTVKTLDTNADNKLGWNILQEENETGTWIRVEWYLNDEFIISTISDGTQDWKVPGNILVEKGGQIMVRCNDGTLPLRKWEYIEPLKWGE</sequence>
<evidence type="ECO:0000313" key="11">
    <source>
        <dbReference type="Proteomes" id="UP000436858"/>
    </source>
</evidence>
<protein>
    <submittedName>
        <fullName evidence="2">BACON domain-containing protein</fullName>
    </submittedName>
</protein>
<dbReference type="RefSeq" id="WP_008765315.1">
    <property type="nucleotide sequence ID" value="NZ_BAABXH010000001.1"/>
</dbReference>
<organism evidence="2 12">
    <name type="scientific">Bacteroides thetaiotaomicron</name>
    <dbReference type="NCBI Taxonomy" id="818"/>
    <lineage>
        <taxon>Bacteria</taxon>
        <taxon>Pseudomonadati</taxon>
        <taxon>Bacteroidota</taxon>
        <taxon>Bacteroidia</taxon>
        <taxon>Bacteroidales</taxon>
        <taxon>Bacteroidaceae</taxon>
        <taxon>Bacteroides</taxon>
    </lineage>
</organism>